<evidence type="ECO:0000256" key="1">
    <source>
        <dbReference type="ARBA" id="ARBA00004141"/>
    </source>
</evidence>
<dbReference type="Pfam" id="PF12621">
    <property type="entry name" value="PHM7_ext"/>
    <property type="match status" value="1"/>
</dbReference>
<dbReference type="InterPro" id="IPR032880">
    <property type="entry name" value="CSC1/OSCA1-like_N"/>
</dbReference>
<dbReference type="GO" id="GO:0005227">
    <property type="term" value="F:calcium-activated cation channel activity"/>
    <property type="evidence" value="ECO:0007669"/>
    <property type="project" value="InterPro"/>
</dbReference>
<evidence type="ECO:0008006" key="15">
    <source>
        <dbReference type="Google" id="ProtNLM"/>
    </source>
</evidence>
<evidence type="ECO:0000256" key="3">
    <source>
        <dbReference type="ARBA" id="ARBA00022448"/>
    </source>
</evidence>
<evidence type="ECO:0000256" key="4">
    <source>
        <dbReference type="ARBA" id="ARBA00022692"/>
    </source>
</evidence>
<keyword evidence="6 8" id="KW-0472">Membrane</keyword>
<feature type="region of interest" description="Disordered" evidence="7">
    <location>
        <begin position="426"/>
        <end position="445"/>
    </location>
</feature>
<feature type="compositionally biased region" description="Polar residues" evidence="7">
    <location>
        <begin position="482"/>
        <end position="491"/>
    </location>
</feature>
<dbReference type="EMBL" id="CAVMBE010000018">
    <property type="protein sequence ID" value="CAK3979552.1"/>
    <property type="molecule type" value="Genomic_DNA"/>
</dbReference>
<dbReference type="Proteomes" id="UP001296104">
    <property type="component" value="Unassembled WGS sequence"/>
</dbReference>
<protein>
    <recommendedName>
        <fullName evidence="15">DUF221-domain-containing protein</fullName>
    </recommendedName>
</protein>
<evidence type="ECO:0000259" key="9">
    <source>
        <dbReference type="Pfam" id="PF02714"/>
    </source>
</evidence>
<dbReference type="Pfam" id="PF02714">
    <property type="entry name" value="RSN1_7TM"/>
    <property type="match status" value="1"/>
</dbReference>
<feature type="domain" description="CSC1/OSCA1-like 7TM region" evidence="9">
    <location>
        <begin position="731"/>
        <end position="1001"/>
    </location>
</feature>
<evidence type="ECO:0000259" key="11">
    <source>
        <dbReference type="Pfam" id="PF13967"/>
    </source>
</evidence>
<evidence type="ECO:0000256" key="8">
    <source>
        <dbReference type="SAM" id="Phobius"/>
    </source>
</evidence>
<keyword evidence="5 8" id="KW-1133">Transmembrane helix</keyword>
<proteinExistence type="inferred from homology"/>
<feature type="domain" description="10TM putative phosphate transporter extracellular tail" evidence="10">
    <location>
        <begin position="1206"/>
        <end position="1290"/>
    </location>
</feature>
<evidence type="ECO:0000259" key="10">
    <source>
        <dbReference type="Pfam" id="PF12621"/>
    </source>
</evidence>
<keyword evidence="14" id="KW-1185">Reference proteome</keyword>
<dbReference type="Pfam" id="PF13967">
    <property type="entry name" value="RSN1_TM"/>
    <property type="match status" value="1"/>
</dbReference>
<comment type="caution">
    <text evidence="13">The sequence shown here is derived from an EMBL/GenBank/DDBJ whole genome shotgun (WGS) entry which is preliminary data.</text>
</comment>
<gene>
    <name evidence="13" type="ORF">LECACI_7A003744</name>
</gene>
<accession>A0AAI8YXF0</accession>
<feature type="compositionally biased region" description="Basic and acidic residues" evidence="7">
    <location>
        <begin position="426"/>
        <end position="436"/>
    </location>
</feature>
<dbReference type="GO" id="GO:0005886">
    <property type="term" value="C:plasma membrane"/>
    <property type="evidence" value="ECO:0007669"/>
    <property type="project" value="TreeGrafter"/>
</dbReference>
<keyword evidence="3" id="KW-0813">Transport</keyword>
<dbReference type="PANTHER" id="PTHR13018">
    <property type="entry name" value="PROBABLE MEMBRANE PROTEIN DUF221-RELATED"/>
    <property type="match status" value="1"/>
</dbReference>
<evidence type="ECO:0000256" key="5">
    <source>
        <dbReference type="ARBA" id="ARBA00022989"/>
    </source>
</evidence>
<dbReference type="PANTHER" id="PTHR13018:SF20">
    <property type="entry name" value="SPORULATION-SPECIFIC PROTEIN 75"/>
    <property type="match status" value="1"/>
</dbReference>
<feature type="transmembrane region" description="Helical" evidence="8">
    <location>
        <begin position="726"/>
        <end position="749"/>
    </location>
</feature>
<evidence type="ECO:0000256" key="2">
    <source>
        <dbReference type="ARBA" id="ARBA00007779"/>
    </source>
</evidence>
<feature type="transmembrane region" description="Helical" evidence="8">
    <location>
        <begin position="931"/>
        <end position="958"/>
    </location>
</feature>
<feature type="region of interest" description="Disordered" evidence="7">
    <location>
        <begin position="1091"/>
        <end position="1137"/>
    </location>
</feature>
<feature type="transmembrane region" description="Helical" evidence="8">
    <location>
        <begin position="126"/>
        <end position="144"/>
    </location>
</feature>
<comment type="subcellular location">
    <subcellularLocation>
        <location evidence="1">Membrane</location>
        <topology evidence="1">Multi-pass membrane protein</topology>
    </subcellularLocation>
</comment>
<dbReference type="InterPro" id="IPR022257">
    <property type="entry name" value="PHM7_ext"/>
</dbReference>
<reference evidence="13" key="1">
    <citation type="submission" date="2023-11" db="EMBL/GenBank/DDBJ databases">
        <authorList>
            <person name="Alioto T."/>
            <person name="Alioto T."/>
            <person name="Gomez Garrido J."/>
        </authorList>
    </citation>
    <scope>NUCLEOTIDE SEQUENCE</scope>
</reference>
<feature type="domain" description="CSC1/OSCA1-like cytosolic" evidence="12">
    <location>
        <begin position="575"/>
        <end position="717"/>
    </location>
</feature>
<feature type="region of interest" description="Disordered" evidence="7">
    <location>
        <begin position="465"/>
        <end position="512"/>
    </location>
</feature>
<feature type="transmembrane region" description="Helical" evidence="8">
    <location>
        <begin position="978"/>
        <end position="1002"/>
    </location>
</feature>
<feature type="compositionally biased region" description="Acidic residues" evidence="7">
    <location>
        <begin position="1092"/>
        <end position="1103"/>
    </location>
</feature>
<comment type="similarity">
    <text evidence="2">Belongs to the CSC1 (TC 1.A.17) family.</text>
</comment>
<feature type="domain" description="CSC1/OSCA1-like N-terminal transmembrane" evidence="11">
    <location>
        <begin position="43"/>
        <end position="192"/>
    </location>
</feature>
<feature type="transmembrane region" description="Helical" evidence="8">
    <location>
        <begin position="779"/>
        <end position="800"/>
    </location>
</feature>
<evidence type="ECO:0000313" key="14">
    <source>
        <dbReference type="Proteomes" id="UP001296104"/>
    </source>
</evidence>
<dbReference type="InterPro" id="IPR003864">
    <property type="entry name" value="CSC1/OSCA1-like_7TM"/>
</dbReference>
<evidence type="ECO:0000256" key="7">
    <source>
        <dbReference type="SAM" id="MobiDB-lite"/>
    </source>
</evidence>
<keyword evidence="4 8" id="KW-0812">Transmembrane</keyword>
<sequence>MSASGTATASHSASATCNYSGLEAILNCGAGIGANNEGQTVGALVAALAASFASLGVQLLLFVILRLRLTRIYRPKSYLVPERERLPEPPGGIVGWLYPLFSTSNLTLIQKCGLDAYFFLRFLRMLLKLFLPTALLAIPILLPLNHTGGGDSSGLDEYSISNIGETHLRRLWAHCILAILFIGWFFYVVFKELRGYIRVRQAYLTSPQHRIRASATTVLVTGIPRKWLTLEALSGLYDVFPGGIRNIWINRNFDALADKVKLRDEIAKSLEGAETDLIKACRKKHAAAEKKRAKEEGRKSKTKEEKKQDKAAEDTAAEQLAQGAGTSAGEIHEVSHGMQDVLDEGERQHENYDKASYNPFGIVGQGFDAVGHGLGTFGKGIGKFGKGVVGGVDSGIHRTGENFNKATERANAGGLGGFVMDDSLYRTRNGSDDPHKPAHGTRASPRMAYGAHVDTMPRATRHPLAVSPTTSEEVHSDESVGASGTHTTRPSGDSKPKMSMQIEEPAAHQGKKKFEHRILGLFRRDDNSIALPSPQPHIQEEDEFPLRLPNEKSTATPTTEEVSKSKWAEKLAFWKKKKKKEKEEEEEEEKEEYPVAINKEWDEDPDAEPYWRRFIEPKDRETMRLPLFSPTWFPAIPFVGKKVDKIYHLRRELARLNVEVETDQDDVEKFPLMNSAFIQFNHQVAAHMCCQSLSHHIPQQMSPRLVEISPHDVIWDNMAIKWWERYVRFGIVVVVCAALIIFYAIPVAFTSLLNNISNLAKIVSWLAWLNDAPGWVKSIIQGVLPPLLLSLILLLVPIIFRLLVKQQGVATGSAKELGVQIWYFTFLFIQVFLVVTITGGLTSFFSNAASDPAGVVRTLATNLPKASNYFFSYLTVQALSNSASALLQTGSLFAWFLLAPMLDSTARAKWRRQTNLNNVQWGTYFPPFTNFAAIGIVYSIISPLILVFMLFIFSLFWIVNRYNVLFVFQFRNDTGGLLFPTAINQLFTGVYVLELCMIGLFFTLTDAHGNLETVPQAVIMIFVLVSSMLYQYLLNQAFKPLFQYLPITLEDEAVIRDEAFARAQASKFAPLNQTLGEGEDARDIQDVLEDHEREEDDADGAAEEAEKRRIEGRRKSHASATSSPEARRQVSLPTMKDSWHRRKDAKPLWATEKWKKVAPEAVNTLRFLADGRRADQDQERRDPESQHTVGDILFSGFADELEDLTPEERDLLVRYAFQHSALRARRPVVWIPRDALGVSDDEIKRAKKMSTVEVEEEKGMKRDRTNIWMSNEGTALDGKGRVVFRRSPPDFSNVDLIFL</sequence>
<name>A0AAI8YXF0_9PEZI</name>
<evidence type="ECO:0000313" key="13">
    <source>
        <dbReference type="EMBL" id="CAK3979552.1"/>
    </source>
</evidence>
<evidence type="ECO:0000256" key="6">
    <source>
        <dbReference type="ARBA" id="ARBA00023136"/>
    </source>
</evidence>
<feature type="domain" description="CSC1/OSCA1-like cytosolic" evidence="12">
    <location>
        <begin position="216"/>
        <end position="293"/>
    </location>
</feature>
<evidence type="ECO:0000259" key="12">
    <source>
        <dbReference type="Pfam" id="PF14703"/>
    </source>
</evidence>
<feature type="transmembrane region" description="Helical" evidence="8">
    <location>
        <begin position="43"/>
        <end position="67"/>
    </location>
</feature>
<dbReference type="InterPro" id="IPR045122">
    <property type="entry name" value="Csc1-like"/>
</dbReference>
<feature type="transmembrane region" description="Helical" evidence="8">
    <location>
        <begin position="883"/>
        <end position="902"/>
    </location>
</feature>
<feature type="transmembrane region" description="Helical" evidence="8">
    <location>
        <begin position="1014"/>
        <end position="1033"/>
    </location>
</feature>
<organism evidence="13 14">
    <name type="scientific">Lecanosticta acicola</name>
    <dbReference type="NCBI Taxonomy" id="111012"/>
    <lineage>
        <taxon>Eukaryota</taxon>
        <taxon>Fungi</taxon>
        <taxon>Dikarya</taxon>
        <taxon>Ascomycota</taxon>
        <taxon>Pezizomycotina</taxon>
        <taxon>Dothideomycetes</taxon>
        <taxon>Dothideomycetidae</taxon>
        <taxon>Mycosphaerellales</taxon>
        <taxon>Mycosphaerellaceae</taxon>
        <taxon>Lecanosticta</taxon>
    </lineage>
</organism>
<feature type="transmembrane region" description="Helical" evidence="8">
    <location>
        <begin position="171"/>
        <end position="190"/>
    </location>
</feature>
<dbReference type="InterPro" id="IPR027815">
    <property type="entry name" value="CSC1/OSCA1-like_cyt"/>
</dbReference>
<feature type="compositionally biased region" description="Basic and acidic residues" evidence="7">
    <location>
        <begin position="288"/>
        <end position="313"/>
    </location>
</feature>
<feature type="region of interest" description="Disordered" evidence="7">
    <location>
        <begin position="288"/>
        <end position="330"/>
    </location>
</feature>
<feature type="transmembrane region" description="Helical" evidence="8">
    <location>
        <begin position="821"/>
        <end position="845"/>
    </location>
</feature>
<dbReference type="Pfam" id="PF14703">
    <property type="entry name" value="PHM7_cyt"/>
    <property type="match status" value="2"/>
</dbReference>